<dbReference type="STRING" id="485913.Krac_12425"/>
<accession>D6TH45</accession>
<reference evidence="1 2" key="1">
    <citation type="journal article" date="2011" name="Stand. Genomic Sci.">
        <title>Non-contiguous finished genome sequence and contextual data of the filamentous soil bacterium Ktedonobacter racemifer type strain (SOSP1-21).</title>
        <authorList>
            <person name="Chang Y.J."/>
            <person name="Land M."/>
            <person name="Hauser L."/>
            <person name="Chertkov O."/>
            <person name="Del Rio T.G."/>
            <person name="Nolan M."/>
            <person name="Copeland A."/>
            <person name="Tice H."/>
            <person name="Cheng J.F."/>
            <person name="Lucas S."/>
            <person name="Han C."/>
            <person name="Goodwin L."/>
            <person name="Pitluck S."/>
            <person name="Ivanova N."/>
            <person name="Ovchinikova G."/>
            <person name="Pati A."/>
            <person name="Chen A."/>
            <person name="Palaniappan K."/>
            <person name="Mavromatis K."/>
            <person name="Liolios K."/>
            <person name="Brettin T."/>
            <person name="Fiebig A."/>
            <person name="Rohde M."/>
            <person name="Abt B."/>
            <person name="Goker M."/>
            <person name="Detter J.C."/>
            <person name="Woyke T."/>
            <person name="Bristow J."/>
            <person name="Eisen J.A."/>
            <person name="Markowitz V."/>
            <person name="Hugenholtz P."/>
            <person name="Kyrpides N.C."/>
            <person name="Klenk H.P."/>
            <person name="Lapidus A."/>
        </authorList>
    </citation>
    <scope>NUCLEOTIDE SEQUENCE [LARGE SCALE GENOMIC DNA]</scope>
    <source>
        <strain evidence="2">DSM 44963</strain>
    </source>
</reference>
<dbReference type="EMBL" id="ADVG01000001">
    <property type="protein sequence ID" value="EFH90787.1"/>
    <property type="molecule type" value="Genomic_DNA"/>
</dbReference>
<sequence length="82" mass="9706">MRIQYANFKLTFRAANQYQRFLLLVSRRRMHVLKSAFAPAALRGKGCGWKALQSIQLTVAKGRVDMLLCFYVYQYELPYLRR</sequence>
<dbReference type="AlphaFoldDB" id="D6TH45"/>
<evidence type="ECO:0000313" key="1">
    <source>
        <dbReference type="EMBL" id="EFH90787.1"/>
    </source>
</evidence>
<protein>
    <submittedName>
        <fullName evidence="1">Uncharacterized protein</fullName>
    </submittedName>
</protein>
<comment type="caution">
    <text evidence="1">The sequence shown here is derived from an EMBL/GenBank/DDBJ whole genome shotgun (WGS) entry which is preliminary data.</text>
</comment>
<evidence type="ECO:0000313" key="2">
    <source>
        <dbReference type="Proteomes" id="UP000004508"/>
    </source>
</evidence>
<organism evidence="1 2">
    <name type="scientific">Ktedonobacter racemifer DSM 44963</name>
    <dbReference type="NCBI Taxonomy" id="485913"/>
    <lineage>
        <taxon>Bacteria</taxon>
        <taxon>Bacillati</taxon>
        <taxon>Chloroflexota</taxon>
        <taxon>Ktedonobacteria</taxon>
        <taxon>Ktedonobacterales</taxon>
        <taxon>Ktedonobacteraceae</taxon>
        <taxon>Ktedonobacter</taxon>
    </lineage>
</organism>
<dbReference type="InParanoid" id="D6TH45"/>
<gene>
    <name evidence="1" type="ORF">Krac_12425</name>
</gene>
<dbReference type="Proteomes" id="UP000004508">
    <property type="component" value="Unassembled WGS sequence"/>
</dbReference>
<name>D6TH45_KTERA</name>
<proteinExistence type="predicted"/>
<keyword evidence="2" id="KW-1185">Reference proteome</keyword>